<accession>A0ABS4PDG2</accession>
<dbReference type="PRINTS" id="PR00111">
    <property type="entry name" value="ABHYDROLASE"/>
</dbReference>
<sequence>MYIELSGQQHPQAKTVVLSAGLGGSGNFWLPQLNALREQYRVVVYDQRGTGRSPDTLPDGYSMQDMAAELAMVLAKNDITQCDVVGHALGGLIGLQMALDYPERVARVVVINGWLTLDAHTRRCFHVRRDLLLNVGIEAFVRAQPLFLYPADWLSDNQVRIEAEDTLNVAHFQGMENLLRRLHALMETDFSITAANITQPVLLICSQDDLLVPWTCSETLLNALPNATLKKMQWGGHAMSVTDSQTFNAMLLEWLNSPHPAAITPTLMEPSWQNH</sequence>
<dbReference type="PANTHER" id="PTHR43798">
    <property type="entry name" value="MONOACYLGLYCEROL LIPASE"/>
    <property type="match status" value="1"/>
</dbReference>
<evidence type="ECO:0000256" key="1">
    <source>
        <dbReference type="ARBA" id="ARBA00022801"/>
    </source>
</evidence>
<dbReference type="InterPro" id="IPR019913">
    <property type="entry name" value="Pyrimidine_utilisation_RutD"/>
</dbReference>
<dbReference type="Pfam" id="PF00561">
    <property type="entry name" value="Abhydrolase_1"/>
    <property type="match status" value="1"/>
</dbReference>
<keyword evidence="1 2" id="KW-0378">Hydrolase</keyword>
<dbReference type="InterPro" id="IPR000073">
    <property type="entry name" value="AB_hydrolase_1"/>
</dbReference>
<comment type="function">
    <text evidence="2">Involved in pyrimidine catabolism. May facilitate the hydrolysis of carbamate, a reaction that can also occur spontaneously.</text>
</comment>
<dbReference type="Proteomes" id="UP001195624">
    <property type="component" value="Unassembled WGS sequence"/>
</dbReference>
<evidence type="ECO:0000313" key="5">
    <source>
        <dbReference type="Proteomes" id="UP001195624"/>
    </source>
</evidence>
<organism evidence="4 5">
    <name type="scientific">Winslowiella toletana</name>
    <dbReference type="NCBI Taxonomy" id="92490"/>
    <lineage>
        <taxon>Bacteria</taxon>
        <taxon>Pseudomonadati</taxon>
        <taxon>Pseudomonadota</taxon>
        <taxon>Gammaproteobacteria</taxon>
        <taxon>Enterobacterales</taxon>
        <taxon>Erwiniaceae</taxon>
        <taxon>Winslowiella</taxon>
    </lineage>
</organism>
<dbReference type="SUPFAM" id="SSF53474">
    <property type="entry name" value="alpha/beta-Hydrolases"/>
    <property type="match status" value="1"/>
</dbReference>
<evidence type="ECO:0000313" key="4">
    <source>
        <dbReference type="EMBL" id="MBP2170679.1"/>
    </source>
</evidence>
<dbReference type="Gene3D" id="3.40.50.1820">
    <property type="entry name" value="alpha/beta hydrolase"/>
    <property type="match status" value="1"/>
</dbReference>
<reference evidence="5" key="2">
    <citation type="submission" date="2023-07" db="EMBL/GenBank/DDBJ databases">
        <title>Genome mining of underrepresented organisms for secondary metabolites.</title>
        <authorList>
            <person name="D'Agostino P.M."/>
        </authorList>
    </citation>
    <scope>NUCLEOTIDE SEQUENCE [LARGE SCALE GENOMIC DNA]</scope>
    <source>
        <strain evidence="5">WS4403</strain>
    </source>
</reference>
<dbReference type="PANTHER" id="PTHR43798:SF33">
    <property type="entry name" value="HYDROLASE, PUTATIVE (AFU_ORTHOLOGUE AFUA_2G14860)-RELATED"/>
    <property type="match status" value="1"/>
</dbReference>
<comment type="similarity">
    <text evidence="2">Belongs to the AB hydrolase superfamily. Hydrolase RutD family.</text>
</comment>
<evidence type="ECO:0000256" key="2">
    <source>
        <dbReference type="HAMAP-Rule" id="MF_00832"/>
    </source>
</evidence>
<comment type="caution">
    <text evidence="4">The sequence shown here is derived from an EMBL/GenBank/DDBJ whole genome shotgun (WGS) entry which is preliminary data.</text>
</comment>
<dbReference type="InterPro" id="IPR050266">
    <property type="entry name" value="AB_hydrolase_sf"/>
</dbReference>
<dbReference type="NCBIfam" id="TIGR03611">
    <property type="entry name" value="RutD"/>
    <property type="match status" value="1"/>
</dbReference>
<keyword evidence="5" id="KW-1185">Reference proteome</keyword>
<proteinExistence type="inferred from homology"/>
<dbReference type="EC" id="3.5.1.-" evidence="2"/>
<dbReference type="RefSeq" id="WP_017802525.1">
    <property type="nucleotide sequence ID" value="NZ_JAGGMQ010000001.1"/>
</dbReference>
<feature type="domain" description="AB hydrolase-1" evidence="3">
    <location>
        <begin position="15"/>
        <end position="122"/>
    </location>
</feature>
<dbReference type="HAMAP" id="MF_00832">
    <property type="entry name" value="RutD"/>
    <property type="match status" value="1"/>
</dbReference>
<gene>
    <name evidence="2" type="primary">rutD</name>
    <name evidence="4" type="ORF">J2125_003871</name>
</gene>
<protein>
    <recommendedName>
        <fullName evidence="2">Putative carbamate hydrolase RutD</fullName>
        <ecNumber evidence="2">3.5.1.-</ecNumber>
    </recommendedName>
    <alternativeName>
        <fullName evidence="2">Aminohydrolase</fullName>
    </alternativeName>
</protein>
<dbReference type="EMBL" id="JAGGMQ010000001">
    <property type="protein sequence ID" value="MBP2170679.1"/>
    <property type="molecule type" value="Genomic_DNA"/>
</dbReference>
<comment type="catalytic activity">
    <reaction evidence="2">
        <text>carbamate + 2 H(+) = NH4(+) + CO2</text>
        <dbReference type="Rhea" id="RHEA:15649"/>
        <dbReference type="ChEBI" id="CHEBI:13941"/>
        <dbReference type="ChEBI" id="CHEBI:15378"/>
        <dbReference type="ChEBI" id="CHEBI:16526"/>
        <dbReference type="ChEBI" id="CHEBI:28938"/>
    </reaction>
</comment>
<name>A0ABS4PDG2_9GAMM</name>
<dbReference type="InterPro" id="IPR029058">
    <property type="entry name" value="AB_hydrolase_fold"/>
</dbReference>
<reference evidence="4 5" key="1">
    <citation type="submission" date="2021-03" db="EMBL/GenBank/DDBJ databases">
        <authorList>
            <person name="D'Agostino P."/>
            <person name="Huntemann M."/>
            <person name="Clum A."/>
            <person name="Spunde A."/>
            <person name="Palaniappan K."/>
            <person name="Ritter S."/>
            <person name="Mikhailova N."/>
            <person name="Chen I.-M."/>
            <person name="Stamatis D."/>
            <person name="Reddy T."/>
            <person name="O'Malley R."/>
            <person name="Daum C."/>
            <person name="Shapiro N."/>
            <person name="Ivanova N."/>
            <person name="Kyrpides N."/>
            <person name="Woyke T."/>
        </authorList>
    </citation>
    <scope>NUCLEOTIDE SEQUENCE [LARGE SCALE GENOMIC DNA]</scope>
    <source>
        <strain evidence="4 5">WS4403</strain>
    </source>
</reference>
<dbReference type="GO" id="GO:0016787">
    <property type="term" value="F:hydrolase activity"/>
    <property type="evidence" value="ECO:0007669"/>
    <property type="project" value="UniProtKB-KW"/>
</dbReference>
<evidence type="ECO:0000259" key="3">
    <source>
        <dbReference type="Pfam" id="PF00561"/>
    </source>
</evidence>